<evidence type="ECO:0000313" key="2">
    <source>
        <dbReference type="EMBL" id="CAH1388627.1"/>
    </source>
</evidence>
<feature type="region of interest" description="Disordered" evidence="1">
    <location>
        <begin position="77"/>
        <end position="96"/>
    </location>
</feature>
<protein>
    <submittedName>
        <fullName evidence="2">Uncharacterized protein</fullName>
    </submittedName>
</protein>
<name>A0A9P0DXI5_NEZVI</name>
<feature type="compositionally biased region" description="Acidic residues" evidence="1">
    <location>
        <begin position="106"/>
        <end position="127"/>
    </location>
</feature>
<reference evidence="2" key="1">
    <citation type="submission" date="2022-01" db="EMBL/GenBank/DDBJ databases">
        <authorList>
            <person name="King R."/>
        </authorList>
    </citation>
    <scope>NUCLEOTIDE SEQUENCE</scope>
</reference>
<dbReference type="OrthoDB" id="6629315at2759"/>
<accession>A0A9P0DXI5</accession>
<proteinExistence type="predicted"/>
<evidence type="ECO:0000313" key="3">
    <source>
        <dbReference type="Proteomes" id="UP001152798"/>
    </source>
</evidence>
<feature type="region of interest" description="Disordered" evidence="1">
    <location>
        <begin position="103"/>
        <end position="171"/>
    </location>
</feature>
<gene>
    <name evidence="2" type="ORF">NEZAVI_LOCUS210</name>
</gene>
<dbReference type="AlphaFoldDB" id="A0A9P0DXI5"/>
<organism evidence="2 3">
    <name type="scientific">Nezara viridula</name>
    <name type="common">Southern green stink bug</name>
    <name type="synonym">Cimex viridulus</name>
    <dbReference type="NCBI Taxonomy" id="85310"/>
    <lineage>
        <taxon>Eukaryota</taxon>
        <taxon>Metazoa</taxon>
        <taxon>Ecdysozoa</taxon>
        <taxon>Arthropoda</taxon>
        <taxon>Hexapoda</taxon>
        <taxon>Insecta</taxon>
        <taxon>Pterygota</taxon>
        <taxon>Neoptera</taxon>
        <taxon>Paraneoptera</taxon>
        <taxon>Hemiptera</taxon>
        <taxon>Heteroptera</taxon>
        <taxon>Panheteroptera</taxon>
        <taxon>Pentatomomorpha</taxon>
        <taxon>Pentatomoidea</taxon>
        <taxon>Pentatomidae</taxon>
        <taxon>Pentatominae</taxon>
        <taxon>Nezara</taxon>
    </lineage>
</organism>
<feature type="compositionally biased region" description="Basic and acidic residues" evidence="1">
    <location>
        <begin position="158"/>
        <end position="171"/>
    </location>
</feature>
<dbReference type="Proteomes" id="UP001152798">
    <property type="component" value="Chromosome 1"/>
</dbReference>
<keyword evidence="3" id="KW-1185">Reference proteome</keyword>
<sequence length="241" mass="28211">MISRRPHTIPYSNGRLEYEITAKKIATIEKDIPLTEELIEFIVGKKIGEEKEEEVSEDTICIPDTSQSFIEKKSEIERNTWTDQKPTAGRVGKMSQMLQRIVKNEDMDEEEEEEEEEEGGEEGEGEEEYKHHQKRPMARPTGESSEDETQDEGPAYDIEERGRELREQEEKNAEFVQELADNLNVLELKYFELKQIMDRHLKTLIDDLRCEDEELEDLREDIESVLEEEYISSFESVDGED</sequence>
<dbReference type="EMBL" id="OV725077">
    <property type="protein sequence ID" value="CAH1388627.1"/>
    <property type="molecule type" value="Genomic_DNA"/>
</dbReference>
<evidence type="ECO:0000256" key="1">
    <source>
        <dbReference type="SAM" id="MobiDB-lite"/>
    </source>
</evidence>